<feature type="compositionally biased region" description="Low complexity" evidence="2">
    <location>
        <begin position="53"/>
        <end position="67"/>
    </location>
</feature>
<accession>A0A7J6NUI9</accession>
<evidence type="ECO:0000256" key="1">
    <source>
        <dbReference type="SAM" id="Coils"/>
    </source>
</evidence>
<proteinExistence type="predicted"/>
<dbReference type="AlphaFoldDB" id="A0A7J6NUI9"/>
<dbReference type="OrthoDB" id="10344189at2759"/>
<feature type="region of interest" description="Disordered" evidence="2">
    <location>
        <begin position="1"/>
        <end position="89"/>
    </location>
</feature>
<evidence type="ECO:0000313" key="4">
    <source>
        <dbReference type="Proteomes" id="UP000541610"/>
    </source>
</evidence>
<organism evidence="3 4">
    <name type="scientific">Perkinsus olseni</name>
    <name type="common">Perkinsus atlanticus</name>
    <dbReference type="NCBI Taxonomy" id="32597"/>
    <lineage>
        <taxon>Eukaryota</taxon>
        <taxon>Sar</taxon>
        <taxon>Alveolata</taxon>
        <taxon>Perkinsozoa</taxon>
        <taxon>Perkinsea</taxon>
        <taxon>Perkinsida</taxon>
        <taxon>Perkinsidae</taxon>
        <taxon>Perkinsus</taxon>
    </lineage>
</organism>
<keyword evidence="1" id="KW-0175">Coiled coil</keyword>
<sequence length="501" mass="56975">MFDSPRLLLPPIPREPRVRHYRGPGLLPHSADATDQLTEIDAVKELEDSPLPSRASTGQRRGSSSTGNHRSRKGKDAPRSSVGRQNLNDLRHLVDKLQRAADEDKAYRRFSPSARSSSKFRFFTALAALDKFITERSEEGAHIRELVSELMPTLEGETFRLQLLNERTVKRLPMDEVGGAWPSRIGVTISALSAVEKIKRRQLEEQVEERLENERAVLAARVSQLSEQLCGHSDALKDARSLHKEFQESKCRVLLSMLKICTRRDGKAVGRIIRELLRTGVTSTECMQHLRESFGRTILTEPWMLNAFVNIAAFKIRIEGLRRRLVQQKREAAGAMGYDTVCDESFIITDMDEYGGLASSHLPADGPPDMSEPLEPMPMSEFMTDVHRTEDSLAETRRELEEIRRRIVDVMRKKMLLYSDSEDGQALRRSRDALAWMVGRTRSRRVMLDVLQGAPWKSRCPRSPSVEIRDRLERYQSRLRFGYESMQSTQSSGFGGEISAP</sequence>
<dbReference type="Proteomes" id="UP000541610">
    <property type="component" value="Unassembled WGS sequence"/>
</dbReference>
<reference evidence="3 4" key="1">
    <citation type="submission" date="2020-04" db="EMBL/GenBank/DDBJ databases">
        <title>Perkinsus olseni comparative genomics.</title>
        <authorList>
            <person name="Bogema D.R."/>
        </authorList>
    </citation>
    <scope>NUCLEOTIDE SEQUENCE [LARGE SCALE GENOMIC DNA]</scope>
    <source>
        <strain evidence="3">00978-12</strain>
    </source>
</reference>
<evidence type="ECO:0000313" key="3">
    <source>
        <dbReference type="EMBL" id="KAF4687207.1"/>
    </source>
</evidence>
<dbReference type="EMBL" id="JABANP010000194">
    <property type="protein sequence ID" value="KAF4687207.1"/>
    <property type="molecule type" value="Genomic_DNA"/>
</dbReference>
<comment type="caution">
    <text evidence="3">The sequence shown here is derived from an EMBL/GenBank/DDBJ whole genome shotgun (WGS) entry which is preliminary data.</text>
</comment>
<evidence type="ECO:0000256" key="2">
    <source>
        <dbReference type="SAM" id="MobiDB-lite"/>
    </source>
</evidence>
<protein>
    <submittedName>
        <fullName evidence="3">Uncharacterized protein</fullName>
    </submittedName>
</protein>
<name>A0A7J6NUI9_PEROL</name>
<feature type="coiled-coil region" evidence="1">
    <location>
        <begin position="386"/>
        <end position="413"/>
    </location>
</feature>
<gene>
    <name evidence="3" type="ORF">FOZ60_004233</name>
</gene>